<dbReference type="Proteomes" id="UP001222118">
    <property type="component" value="Chromosome"/>
</dbReference>
<dbReference type="RefSeq" id="WP_282211758.1">
    <property type="nucleotide sequence ID" value="NZ_CP118247.1"/>
</dbReference>
<dbReference type="PANTHER" id="PTHR34203:SF15">
    <property type="entry name" value="SLL1173 PROTEIN"/>
    <property type="match status" value="1"/>
</dbReference>
<evidence type="ECO:0000313" key="3">
    <source>
        <dbReference type="Proteomes" id="UP001222118"/>
    </source>
</evidence>
<dbReference type="InterPro" id="IPR029063">
    <property type="entry name" value="SAM-dependent_MTases_sf"/>
</dbReference>
<keyword evidence="3" id="KW-1185">Reference proteome</keyword>
<accession>A0ABY7YYC3</accession>
<protein>
    <submittedName>
        <fullName evidence="2">FkbM family methyltransferase</fullName>
    </submittedName>
</protein>
<keyword evidence="2" id="KW-0808">Transferase</keyword>
<gene>
    <name evidence="2" type="ORF">PSQ90_01920</name>
</gene>
<organism evidence="2 3">
    <name type="scientific">Devosia rhodophyticola</name>
    <dbReference type="NCBI Taxonomy" id="3026423"/>
    <lineage>
        <taxon>Bacteria</taxon>
        <taxon>Pseudomonadati</taxon>
        <taxon>Pseudomonadota</taxon>
        <taxon>Alphaproteobacteria</taxon>
        <taxon>Hyphomicrobiales</taxon>
        <taxon>Devosiaceae</taxon>
        <taxon>Devosia</taxon>
    </lineage>
</organism>
<dbReference type="GO" id="GO:0032259">
    <property type="term" value="P:methylation"/>
    <property type="evidence" value="ECO:0007669"/>
    <property type="project" value="UniProtKB-KW"/>
</dbReference>
<sequence>MSTIVRRLRVSADKIGWGMRATGPFATIRGGRCIKLWLSRPDHAEVQLRSGPILEFNYPGQFPATLMAFGDYIDPEFDFLKRVGRPNWTIIDVGAAIGQFSLFAAMSLPRATIHAFEPSSANIETFQRNIVRNGVANVVTVHHAALSDRQEMGRFETEPKTWMSHLVAADDDDTPTEMVPVDRLDETLESLNLSHIDVLKINVAGFEPAVLKGAMPCFADGKVDILIVLLGLPSLKIYQDIAELGYRFFYYHPPSFTLFEVTSFDADSVLAHRPWPARHIIAIRAAAVDTIVGDKSKIQELKKARRAGGVVKFSGRLVPGR</sequence>
<evidence type="ECO:0000259" key="1">
    <source>
        <dbReference type="Pfam" id="PF05050"/>
    </source>
</evidence>
<evidence type="ECO:0000313" key="2">
    <source>
        <dbReference type="EMBL" id="WDR06244.1"/>
    </source>
</evidence>
<proteinExistence type="predicted"/>
<name>A0ABY7YYC3_9HYPH</name>
<dbReference type="GO" id="GO:0008168">
    <property type="term" value="F:methyltransferase activity"/>
    <property type="evidence" value="ECO:0007669"/>
    <property type="project" value="UniProtKB-KW"/>
</dbReference>
<dbReference type="EMBL" id="CP118247">
    <property type="protein sequence ID" value="WDR06244.1"/>
    <property type="molecule type" value="Genomic_DNA"/>
</dbReference>
<dbReference type="Gene3D" id="3.40.50.150">
    <property type="entry name" value="Vaccinia Virus protein VP39"/>
    <property type="match status" value="1"/>
</dbReference>
<dbReference type="NCBIfam" id="TIGR01444">
    <property type="entry name" value="fkbM_fam"/>
    <property type="match status" value="1"/>
</dbReference>
<keyword evidence="2" id="KW-0489">Methyltransferase</keyword>
<dbReference type="InterPro" id="IPR006342">
    <property type="entry name" value="FkbM_mtfrase"/>
</dbReference>
<dbReference type="InterPro" id="IPR052514">
    <property type="entry name" value="SAM-dependent_MTase"/>
</dbReference>
<feature type="domain" description="Methyltransferase FkbM" evidence="1">
    <location>
        <begin position="92"/>
        <end position="218"/>
    </location>
</feature>
<dbReference type="PANTHER" id="PTHR34203">
    <property type="entry name" value="METHYLTRANSFERASE, FKBM FAMILY PROTEIN"/>
    <property type="match status" value="1"/>
</dbReference>
<reference evidence="2 3" key="1">
    <citation type="submission" date="2023-02" db="EMBL/GenBank/DDBJ databases">
        <title>Devosia chondri sp. nov., isolated from the phycosphere of marine algae.</title>
        <authorList>
            <person name="Kim J.M."/>
            <person name="Lee J.K."/>
            <person name="Choi B.J."/>
            <person name="Bayburt H."/>
            <person name="Jeon C.O."/>
        </authorList>
    </citation>
    <scope>NUCLEOTIDE SEQUENCE [LARGE SCALE GENOMIC DNA]</scope>
    <source>
        <strain evidence="2 3">G2-5</strain>
    </source>
</reference>
<dbReference type="SUPFAM" id="SSF53335">
    <property type="entry name" value="S-adenosyl-L-methionine-dependent methyltransferases"/>
    <property type="match status" value="1"/>
</dbReference>
<dbReference type="Pfam" id="PF05050">
    <property type="entry name" value="Methyltransf_21"/>
    <property type="match status" value="1"/>
</dbReference>